<feature type="non-terminal residue" evidence="1">
    <location>
        <position position="55"/>
    </location>
</feature>
<dbReference type="HOGENOM" id="CLU_3038113_0_0_1"/>
<dbReference type="EMBL" id="KI276105">
    <property type="protein sequence ID" value="ESA21845.1"/>
    <property type="molecule type" value="Genomic_DNA"/>
</dbReference>
<sequence length="55" mass="6245">MPFPEEATCLTPRNFTPVAKDVNYISRFTSPCSLIEFSIHSKNSNLKHIFLSSDL</sequence>
<reference evidence="1" key="1">
    <citation type="submission" date="2013-07" db="EMBL/GenBank/DDBJ databases">
        <title>The genome of an arbuscular mycorrhizal fungus provides insights into the evolution of the oldest plant symbiosis.</title>
        <authorList>
            <consortium name="DOE Joint Genome Institute"/>
            <person name="Tisserant E."/>
            <person name="Malbreil M."/>
            <person name="Kuo A."/>
            <person name="Kohler A."/>
            <person name="Symeonidi A."/>
            <person name="Balestrini R."/>
            <person name="Charron P."/>
            <person name="Duensing N."/>
            <person name="Frei-dit-Frey N."/>
            <person name="Gianinazzi-Pearson V."/>
            <person name="Gilbert B."/>
            <person name="Handa Y."/>
            <person name="Hijri M."/>
            <person name="Kaul R."/>
            <person name="Kawaguchi M."/>
            <person name="Krajinski F."/>
            <person name="Lammers P."/>
            <person name="Lapierre D."/>
            <person name="Masclaux F.G."/>
            <person name="Murat C."/>
            <person name="Morin E."/>
            <person name="Ndikumana S."/>
            <person name="Pagni M."/>
            <person name="Petitpierre D."/>
            <person name="Requena N."/>
            <person name="Rosikiewicz P."/>
            <person name="Riley R."/>
            <person name="Saito K."/>
            <person name="San Clemente H."/>
            <person name="Shapiro H."/>
            <person name="van Tuinen D."/>
            <person name="Becard G."/>
            <person name="Bonfante P."/>
            <person name="Paszkowski U."/>
            <person name="Shachar-Hill Y."/>
            <person name="Young J.P."/>
            <person name="Sanders I.R."/>
            <person name="Henrissat B."/>
            <person name="Rensing S.A."/>
            <person name="Grigoriev I.V."/>
            <person name="Corradi N."/>
            <person name="Roux C."/>
            <person name="Martin F."/>
        </authorList>
    </citation>
    <scope>NUCLEOTIDE SEQUENCE</scope>
    <source>
        <strain evidence="1">DAOM 197198</strain>
    </source>
</reference>
<evidence type="ECO:0000313" key="1">
    <source>
        <dbReference type="EMBL" id="ESA21845.1"/>
    </source>
</evidence>
<organism evidence="1">
    <name type="scientific">Rhizophagus irregularis (strain DAOM 181602 / DAOM 197198 / MUCL 43194)</name>
    <name type="common">Arbuscular mycorrhizal fungus</name>
    <name type="synonym">Glomus intraradices</name>
    <dbReference type="NCBI Taxonomy" id="747089"/>
    <lineage>
        <taxon>Eukaryota</taxon>
        <taxon>Fungi</taxon>
        <taxon>Fungi incertae sedis</taxon>
        <taxon>Mucoromycota</taxon>
        <taxon>Glomeromycotina</taxon>
        <taxon>Glomeromycetes</taxon>
        <taxon>Glomerales</taxon>
        <taxon>Glomeraceae</taxon>
        <taxon>Rhizophagus</taxon>
    </lineage>
</organism>
<dbReference type="AlphaFoldDB" id="U9UN74"/>
<name>U9UN74_RHIID</name>
<protein>
    <submittedName>
        <fullName evidence="1">Uncharacterized protein</fullName>
    </submittedName>
</protein>
<accession>U9UN74</accession>
<proteinExistence type="predicted"/>
<gene>
    <name evidence="1" type="ORF">GLOINDRAFT_342943</name>
</gene>